<evidence type="ECO:0000313" key="1">
    <source>
        <dbReference type="EMBL" id="MPN08935.1"/>
    </source>
</evidence>
<dbReference type="InterPro" id="IPR015424">
    <property type="entry name" value="PyrdxlP-dep_Trfase"/>
</dbReference>
<dbReference type="AlphaFoldDB" id="A0A645F3L8"/>
<dbReference type="SUPFAM" id="SSF53383">
    <property type="entry name" value="PLP-dependent transferases"/>
    <property type="match status" value="1"/>
</dbReference>
<gene>
    <name evidence="1" type="ORF">SDC9_156223</name>
</gene>
<comment type="caution">
    <text evidence="1">The sequence shown here is derived from an EMBL/GenBank/DDBJ whole genome shotgun (WGS) entry which is preliminary data.</text>
</comment>
<accession>A0A645F3L8</accession>
<sequence>MMNAFNAAGIGVSAQSTCHSKTKKISHVYQAMHFDERRAAGAIRIGLDYLVTAADLERFMTELKRIMKNYG</sequence>
<dbReference type="InterPro" id="IPR015422">
    <property type="entry name" value="PyrdxlP-dep_Trfase_small"/>
</dbReference>
<proteinExistence type="predicted"/>
<name>A0A645F3L8_9ZZZZ</name>
<evidence type="ECO:0008006" key="2">
    <source>
        <dbReference type="Google" id="ProtNLM"/>
    </source>
</evidence>
<organism evidence="1">
    <name type="scientific">bioreactor metagenome</name>
    <dbReference type="NCBI Taxonomy" id="1076179"/>
    <lineage>
        <taxon>unclassified sequences</taxon>
        <taxon>metagenomes</taxon>
        <taxon>ecological metagenomes</taxon>
    </lineage>
</organism>
<protein>
    <recommendedName>
        <fullName evidence="2">Cysteine desulfurase</fullName>
    </recommendedName>
</protein>
<dbReference type="EMBL" id="VSSQ01055032">
    <property type="protein sequence ID" value="MPN08935.1"/>
    <property type="molecule type" value="Genomic_DNA"/>
</dbReference>
<reference evidence="1" key="1">
    <citation type="submission" date="2019-08" db="EMBL/GenBank/DDBJ databases">
        <authorList>
            <person name="Kucharzyk K."/>
            <person name="Murdoch R.W."/>
            <person name="Higgins S."/>
            <person name="Loffler F."/>
        </authorList>
    </citation>
    <scope>NUCLEOTIDE SEQUENCE</scope>
</reference>
<dbReference type="Gene3D" id="3.90.1150.10">
    <property type="entry name" value="Aspartate Aminotransferase, domain 1"/>
    <property type="match status" value="1"/>
</dbReference>